<evidence type="ECO:0000313" key="2">
    <source>
        <dbReference type="Proteomes" id="UP000325577"/>
    </source>
</evidence>
<proteinExistence type="predicted"/>
<dbReference type="AlphaFoldDB" id="A0A5J5C0J3"/>
<name>A0A5J5C0J3_9ASTE</name>
<accession>A0A5J5C0J3</accession>
<protein>
    <submittedName>
        <fullName evidence="1">Uncharacterized protein</fullName>
    </submittedName>
</protein>
<evidence type="ECO:0000313" key="1">
    <source>
        <dbReference type="EMBL" id="KAA8546981.1"/>
    </source>
</evidence>
<keyword evidence="2" id="KW-1185">Reference proteome</keyword>
<dbReference type="Proteomes" id="UP000325577">
    <property type="component" value="Linkage Group LG1"/>
</dbReference>
<reference evidence="1 2" key="1">
    <citation type="submission" date="2019-09" db="EMBL/GenBank/DDBJ databases">
        <title>A chromosome-level genome assembly of the Chinese tupelo Nyssa sinensis.</title>
        <authorList>
            <person name="Yang X."/>
            <person name="Kang M."/>
            <person name="Yang Y."/>
            <person name="Xiong H."/>
            <person name="Wang M."/>
            <person name="Zhang Z."/>
            <person name="Wang Z."/>
            <person name="Wu H."/>
            <person name="Ma T."/>
            <person name="Liu J."/>
            <person name="Xi Z."/>
        </authorList>
    </citation>
    <scope>NUCLEOTIDE SEQUENCE [LARGE SCALE GENOMIC DNA]</scope>
    <source>
        <strain evidence="1">J267</strain>
        <tissue evidence="1">Leaf</tissue>
    </source>
</reference>
<dbReference type="EMBL" id="CM018032">
    <property type="protein sequence ID" value="KAA8546981.1"/>
    <property type="molecule type" value="Genomic_DNA"/>
</dbReference>
<sequence length="134" mass="15005">MSGTPTRPNESLELFSDRSYPTAQSISINMEKTWLKEQYLLLVGSLVAVQSVSEKAMAPVYSQVRVVLRPHCLSGCSSAVFEAMPVPSPTEDKAIQRLETAIHKVHKDLEVSGFLEEERLQELERRHRAPSLPS</sequence>
<gene>
    <name evidence="1" type="ORF">F0562_003410</name>
</gene>
<organism evidence="1 2">
    <name type="scientific">Nyssa sinensis</name>
    <dbReference type="NCBI Taxonomy" id="561372"/>
    <lineage>
        <taxon>Eukaryota</taxon>
        <taxon>Viridiplantae</taxon>
        <taxon>Streptophyta</taxon>
        <taxon>Embryophyta</taxon>
        <taxon>Tracheophyta</taxon>
        <taxon>Spermatophyta</taxon>
        <taxon>Magnoliopsida</taxon>
        <taxon>eudicotyledons</taxon>
        <taxon>Gunneridae</taxon>
        <taxon>Pentapetalae</taxon>
        <taxon>asterids</taxon>
        <taxon>Cornales</taxon>
        <taxon>Nyssaceae</taxon>
        <taxon>Nyssa</taxon>
    </lineage>
</organism>